<dbReference type="Proteomes" id="UP000250321">
    <property type="component" value="Unassembled WGS sequence"/>
</dbReference>
<organism evidence="2 3">
    <name type="scientific">Prunus yedoensis var. nudiflora</name>
    <dbReference type="NCBI Taxonomy" id="2094558"/>
    <lineage>
        <taxon>Eukaryota</taxon>
        <taxon>Viridiplantae</taxon>
        <taxon>Streptophyta</taxon>
        <taxon>Embryophyta</taxon>
        <taxon>Tracheophyta</taxon>
        <taxon>Spermatophyta</taxon>
        <taxon>Magnoliopsida</taxon>
        <taxon>eudicotyledons</taxon>
        <taxon>Gunneridae</taxon>
        <taxon>Pentapetalae</taxon>
        <taxon>rosids</taxon>
        <taxon>fabids</taxon>
        <taxon>Rosales</taxon>
        <taxon>Rosaceae</taxon>
        <taxon>Amygdaloideae</taxon>
        <taxon>Amygdaleae</taxon>
        <taxon>Prunus</taxon>
    </lineage>
</organism>
<feature type="region of interest" description="Disordered" evidence="1">
    <location>
        <begin position="291"/>
        <end position="337"/>
    </location>
</feature>
<protein>
    <submittedName>
        <fullName evidence="2">Putative aarF domain-containing protein kinase 2 isoform X3</fullName>
    </submittedName>
</protein>
<accession>A0A314XSM1</accession>
<proteinExistence type="predicted"/>
<feature type="compositionally biased region" description="Basic and acidic residues" evidence="1">
    <location>
        <begin position="313"/>
        <end position="337"/>
    </location>
</feature>
<evidence type="ECO:0000313" key="3">
    <source>
        <dbReference type="Proteomes" id="UP000250321"/>
    </source>
</evidence>
<dbReference type="PANTHER" id="PTHR45890">
    <property type="entry name" value="AARF DOMAIN CONTAINING KINASE 2 (PREDICTED)"/>
    <property type="match status" value="1"/>
</dbReference>
<keyword evidence="3" id="KW-1185">Reference proteome</keyword>
<name>A0A314XSM1_PRUYE</name>
<dbReference type="AlphaFoldDB" id="A0A314XSM1"/>
<dbReference type="PANTHER" id="PTHR45890:SF1">
    <property type="entry name" value="AARF DOMAIN CONTAINING KINASE 2"/>
    <property type="match status" value="1"/>
</dbReference>
<keyword evidence="2" id="KW-0808">Transferase</keyword>
<dbReference type="EMBL" id="PJQY01002333">
    <property type="protein sequence ID" value="PQP94670.1"/>
    <property type="molecule type" value="Genomic_DNA"/>
</dbReference>
<dbReference type="GO" id="GO:0016301">
    <property type="term" value="F:kinase activity"/>
    <property type="evidence" value="ECO:0007669"/>
    <property type="project" value="UniProtKB-KW"/>
</dbReference>
<dbReference type="STRING" id="2094558.A0A314XSM1"/>
<evidence type="ECO:0000256" key="1">
    <source>
        <dbReference type="SAM" id="MobiDB-lite"/>
    </source>
</evidence>
<dbReference type="InterPro" id="IPR052402">
    <property type="entry name" value="ADCK_kinase"/>
</dbReference>
<gene>
    <name evidence="2" type="ORF">Pyn_29788</name>
</gene>
<dbReference type="OrthoDB" id="1290869at2759"/>
<sequence>MIQSPKLLNKALPTRRKLSNEQKPVASGSIAQVHGAGQQAKPIVVAVKRSCPFVHHAVLVENYEQGECVDDVERDYQIKSTLAHIVTHALLKMLLDLQVEEAFAFWGTPEGDLVHPAECMQQLLEKVRRHRVNVYGNVCNVMVTTLVLEGWQRKLDPGYNVMQTLLLKADWAKSLSYTTEGTNGSIRRFPVSKILTEKNLIAETGSSSKAIELDHIQKEIEEVSAVPEVKEKKKSVFLGCNRIYGDLNFPDNYAPFTFHEGLLSSKQGVYIAESIAAKNMKQVKSRFRMPPYQSDHGGSNHSAKVEPANGCTGERETGKSAKKPDKGRTAKEEASIRERVREIQKNLSSILKSPWGNVHC</sequence>
<keyword evidence="2" id="KW-0418">Kinase</keyword>
<reference evidence="2 3" key="1">
    <citation type="submission" date="2018-02" db="EMBL/GenBank/DDBJ databases">
        <title>Draft genome of wild Prunus yedoensis var. nudiflora.</title>
        <authorList>
            <person name="Baek S."/>
            <person name="Kim J.-H."/>
            <person name="Choi K."/>
            <person name="Kim G.-B."/>
            <person name="Cho A."/>
            <person name="Jang H."/>
            <person name="Shin C.-H."/>
            <person name="Yu H.-J."/>
            <person name="Mun J.-H."/>
        </authorList>
    </citation>
    <scope>NUCLEOTIDE SEQUENCE [LARGE SCALE GENOMIC DNA]</scope>
    <source>
        <strain evidence="3">cv. Jeju island</strain>
        <tissue evidence="2">Leaf</tissue>
    </source>
</reference>
<evidence type="ECO:0000313" key="2">
    <source>
        <dbReference type="EMBL" id="PQP94670.1"/>
    </source>
</evidence>
<comment type="caution">
    <text evidence="2">The sequence shown here is derived from an EMBL/GenBank/DDBJ whole genome shotgun (WGS) entry which is preliminary data.</text>
</comment>